<reference evidence="9 10" key="1">
    <citation type="submission" date="2018-06" db="EMBL/GenBank/DDBJ databases">
        <authorList>
            <consortium name="Pathogen Informatics"/>
            <person name="Doyle S."/>
        </authorList>
    </citation>
    <scope>NUCLEOTIDE SEQUENCE [LARGE SCALE GENOMIC DNA]</scope>
    <source>
        <strain evidence="9 10">NCTC11967</strain>
    </source>
</reference>
<feature type="chain" id="PRO_5044334922" description="cellulase" evidence="8">
    <location>
        <begin position="22"/>
        <end position="368"/>
    </location>
</feature>
<comment type="similarity">
    <text evidence="2">Belongs to the glycosyl hydrolase 8 (cellulase D) family.</text>
</comment>
<keyword evidence="5" id="KW-0136">Cellulose degradation</keyword>
<dbReference type="InterPro" id="IPR002037">
    <property type="entry name" value="Glyco_hydro_8"/>
</dbReference>
<protein>
    <recommendedName>
        <fullName evidence="3">cellulase</fullName>
        <ecNumber evidence="3">3.2.1.4</ecNumber>
    </recommendedName>
</protein>
<evidence type="ECO:0000256" key="4">
    <source>
        <dbReference type="ARBA" id="ARBA00022801"/>
    </source>
</evidence>
<evidence type="ECO:0000256" key="3">
    <source>
        <dbReference type="ARBA" id="ARBA00012601"/>
    </source>
</evidence>
<keyword evidence="6 9" id="KW-0326">Glycosidase</keyword>
<dbReference type="Proteomes" id="UP000251313">
    <property type="component" value="Unassembled WGS sequence"/>
</dbReference>
<dbReference type="SUPFAM" id="SSF48208">
    <property type="entry name" value="Six-hairpin glycosidases"/>
    <property type="match status" value="1"/>
</dbReference>
<keyword evidence="7" id="KW-0119">Carbohydrate metabolism</keyword>
<evidence type="ECO:0000256" key="8">
    <source>
        <dbReference type="SAM" id="SignalP"/>
    </source>
</evidence>
<comment type="caution">
    <text evidence="9">The sequence shown here is derived from an EMBL/GenBank/DDBJ whole genome shotgun (WGS) entry which is preliminary data.</text>
</comment>
<dbReference type="GO" id="GO:0030245">
    <property type="term" value="P:cellulose catabolic process"/>
    <property type="evidence" value="ECO:0007669"/>
    <property type="project" value="UniProtKB-KW"/>
</dbReference>
<keyword evidence="7" id="KW-0624">Polysaccharide degradation</keyword>
<dbReference type="EC" id="3.2.1.4" evidence="3"/>
<dbReference type="EMBL" id="UAVL01000018">
    <property type="protein sequence ID" value="SQA64338.1"/>
    <property type="molecule type" value="Genomic_DNA"/>
</dbReference>
<evidence type="ECO:0000256" key="7">
    <source>
        <dbReference type="ARBA" id="ARBA00023326"/>
    </source>
</evidence>
<dbReference type="AlphaFoldDB" id="A0AB38FYE8"/>
<dbReference type="GO" id="GO:0008810">
    <property type="term" value="F:cellulase activity"/>
    <property type="evidence" value="ECO:0007669"/>
    <property type="project" value="UniProtKB-EC"/>
</dbReference>
<dbReference type="PRINTS" id="PR00735">
    <property type="entry name" value="GLHYDRLASE8"/>
</dbReference>
<evidence type="ECO:0000256" key="5">
    <source>
        <dbReference type="ARBA" id="ARBA00023001"/>
    </source>
</evidence>
<keyword evidence="8" id="KW-0732">Signal</keyword>
<name>A0AB38FYE8_9ENTR</name>
<evidence type="ECO:0000313" key="10">
    <source>
        <dbReference type="Proteomes" id="UP000251313"/>
    </source>
</evidence>
<evidence type="ECO:0000256" key="6">
    <source>
        <dbReference type="ARBA" id="ARBA00023295"/>
    </source>
</evidence>
<proteinExistence type="inferred from homology"/>
<feature type="signal peptide" evidence="8">
    <location>
        <begin position="1"/>
        <end position="21"/>
    </location>
</feature>
<sequence>MNAVRGIVLMLAMMVTVQVQAACTWPAWDQFKKDYLSDGGRIIDPSDARKITTSEGQSYALFFALVANDRSTFSSLFDWTQNNLAQGDLRTHLPAWLWGQKGGDQWTVIDPNSASDADIWIAWTLMEAGRLWKEPRYSEAGKGLLSRIAKEEVVTIPGLGSTLLPGKIGFADDKGWRLNPSYLPPQIASYFAHGGGPWRAVQQSNLRLLLETAPKGFSPDWVRYEKNKGWQLKPEKPLVGSYDAIRVYLWAGMLHDSDPQKARLLKRFAPMAAETRKAGVPPEKVDIATGKVTGIGPVGFSSALLPFLQERDAQALQRQRVADNFPGTDAYYSFVLTLFGQGWDQHRFRFTARGELLPDWGQECASSH</sequence>
<accession>A0AB38FYE8</accession>
<dbReference type="InterPro" id="IPR008928">
    <property type="entry name" value="6-hairpin_glycosidase_sf"/>
</dbReference>
<dbReference type="RefSeq" id="WP_038253727.1">
    <property type="nucleotide sequence ID" value="NZ_CP050811.1"/>
</dbReference>
<gene>
    <name evidence="9" type="primary">bcsZ</name>
    <name evidence="9" type="ORF">NCTC11967_03438</name>
</gene>
<organism evidence="9 10">
    <name type="scientific">Yokenella regensburgei</name>
    <dbReference type="NCBI Taxonomy" id="158877"/>
    <lineage>
        <taxon>Bacteria</taxon>
        <taxon>Pseudomonadati</taxon>
        <taxon>Pseudomonadota</taxon>
        <taxon>Gammaproteobacteria</taxon>
        <taxon>Enterobacterales</taxon>
        <taxon>Enterobacteriaceae</taxon>
        <taxon>Yokenella</taxon>
    </lineage>
</organism>
<dbReference type="NCBIfam" id="NF008305">
    <property type="entry name" value="PRK11097.1"/>
    <property type="match status" value="1"/>
</dbReference>
<dbReference type="InterPro" id="IPR012341">
    <property type="entry name" value="6hp_glycosidase-like_sf"/>
</dbReference>
<evidence type="ECO:0000256" key="2">
    <source>
        <dbReference type="ARBA" id="ARBA00009209"/>
    </source>
</evidence>
<evidence type="ECO:0000313" key="9">
    <source>
        <dbReference type="EMBL" id="SQA64338.1"/>
    </source>
</evidence>
<evidence type="ECO:0000256" key="1">
    <source>
        <dbReference type="ARBA" id="ARBA00000966"/>
    </source>
</evidence>
<comment type="catalytic activity">
    <reaction evidence="1">
        <text>Endohydrolysis of (1-&gt;4)-beta-D-glucosidic linkages in cellulose, lichenin and cereal beta-D-glucans.</text>
        <dbReference type="EC" id="3.2.1.4"/>
    </reaction>
</comment>
<keyword evidence="4 9" id="KW-0378">Hydrolase</keyword>
<dbReference type="Gene3D" id="1.50.10.10">
    <property type="match status" value="1"/>
</dbReference>
<dbReference type="Pfam" id="PF01270">
    <property type="entry name" value="Glyco_hydro_8"/>
    <property type="match status" value="1"/>
</dbReference>